<accession>A0ABV1AXE9</accession>
<feature type="region of interest" description="Disordered" evidence="1">
    <location>
        <begin position="1"/>
        <end position="21"/>
    </location>
</feature>
<evidence type="ECO:0000313" key="2">
    <source>
        <dbReference type="EMBL" id="MEQ2362400.1"/>
    </source>
</evidence>
<dbReference type="RefSeq" id="WP_349152441.1">
    <property type="nucleotide sequence ID" value="NZ_JBBMEO010000014.1"/>
</dbReference>
<evidence type="ECO:0000313" key="3">
    <source>
        <dbReference type="Proteomes" id="UP001457197"/>
    </source>
</evidence>
<organism evidence="2 3">
    <name type="scientific">Faecalibacterium tardum</name>
    <dbReference type="NCBI Taxonomy" id="3133156"/>
    <lineage>
        <taxon>Bacteria</taxon>
        <taxon>Bacillati</taxon>
        <taxon>Bacillota</taxon>
        <taxon>Clostridia</taxon>
        <taxon>Eubacteriales</taxon>
        <taxon>Oscillospiraceae</taxon>
        <taxon>Faecalibacterium</taxon>
    </lineage>
</organism>
<gene>
    <name evidence="2" type="ORF">WMO44_09640</name>
</gene>
<keyword evidence="3" id="KW-1185">Reference proteome</keyword>
<proteinExistence type="predicted"/>
<feature type="compositionally biased region" description="Basic and acidic residues" evidence="1">
    <location>
        <begin position="1"/>
        <end position="10"/>
    </location>
</feature>
<dbReference type="EMBL" id="JBBMEO010000014">
    <property type="protein sequence ID" value="MEQ2362400.1"/>
    <property type="molecule type" value="Genomic_DNA"/>
</dbReference>
<comment type="caution">
    <text evidence="2">The sequence shown here is derived from an EMBL/GenBank/DDBJ whole genome shotgun (WGS) entry which is preliminary data.</text>
</comment>
<protein>
    <submittedName>
        <fullName evidence="2">Uncharacterized protein</fullName>
    </submittedName>
</protein>
<dbReference type="Proteomes" id="UP001457197">
    <property type="component" value="Unassembled WGS sequence"/>
</dbReference>
<sequence length="50" mass="5513">MTTAASREDQVLNQQERESDDCAGCPFAGVSTCRNQCHEVTAIYNPNLTH</sequence>
<name>A0ABV1AXE9_9FIRM</name>
<evidence type="ECO:0000256" key="1">
    <source>
        <dbReference type="SAM" id="MobiDB-lite"/>
    </source>
</evidence>
<reference evidence="2 3" key="1">
    <citation type="submission" date="2024-03" db="EMBL/GenBank/DDBJ databases">
        <title>Human intestinal bacterial collection.</title>
        <authorList>
            <person name="Pauvert C."/>
            <person name="Hitch T.C.A."/>
            <person name="Clavel T."/>
        </authorList>
    </citation>
    <scope>NUCLEOTIDE SEQUENCE [LARGE SCALE GENOMIC DNA]</scope>
    <source>
        <strain evidence="2 3">CLA-AA-H175</strain>
    </source>
</reference>